<protein>
    <recommendedName>
        <fullName evidence="2">Ig-like domain-containing protein</fullName>
    </recommendedName>
</protein>
<feature type="chain" id="PRO_5043500322" description="Ig-like domain-containing protein" evidence="1">
    <location>
        <begin position="26"/>
        <end position="1094"/>
    </location>
</feature>
<dbReference type="RefSeq" id="WP_002682317.1">
    <property type="nucleotide sequence ID" value="NZ_CP022385.1"/>
</dbReference>
<dbReference type="Proteomes" id="UP000249902">
    <property type="component" value="Unassembled WGS sequence"/>
</dbReference>
<dbReference type="InterPro" id="IPR013783">
    <property type="entry name" value="Ig-like_fold"/>
</dbReference>
<reference evidence="4 6" key="3">
    <citation type="submission" date="2018-06" db="EMBL/GenBank/DDBJ databases">
        <authorList>
            <consortium name="Pathogen Informatics"/>
            <person name="Doyle S."/>
        </authorList>
    </citation>
    <scope>NUCLEOTIDE SEQUENCE [LARGE SCALE GENOMIC DNA]</scope>
    <source>
        <strain evidence="4 6">NCTC11653</strain>
    </source>
</reference>
<dbReference type="SUPFAM" id="SSF48726">
    <property type="entry name" value="Immunoglobulin"/>
    <property type="match status" value="2"/>
</dbReference>
<dbReference type="EMBL" id="UAVP01000003">
    <property type="protein sequence ID" value="SQA74869.1"/>
    <property type="molecule type" value="Genomic_DNA"/>
</dbReference>
<dbReference type="Proteomes" id="UP000217301">
    <property type="component" value="Chromosome"/>
</dbReference>
<evidence type="ECO:0000313" key="3">
    <source>
        <dbReference type="EMBL" id="ATA85042.1"/>
    </source>
</evidence>
<dbReference type="InterPro" id="IPR044023">
    <property type="entry name" value="Ig_7"/>
</dbReference>
<proteinExistence type="predicted"/>
<dbReference type="Pfam" id="PF13585">
    <property type="entry name" value="CHU_C"/>
    <property type="match status" value="1"/>
</dbReference>
<dbReference type="EMBL" id="CP022385">
    <property type="protein sequence ID" value="ATA85042.1"/>
    <property type="molecule type" value="Genomic_DNA"/>
</dbReference>
<accession>A0AAX2I9P7</accession>
<feature type="signal peptide" evidence="1">
    <location>
        <begin position="1"/>
        <end position="25"/>
    </location>
</feature>
<reference evidence="3" key="1">
    <citation type="journal article" date="2017" name="Genome Announc.">
        <title>Twelve Complete Reference Genomes of Clinical Isolates in the Capnocytophaga Genus.</title>
        <authorList>
            <person name="Villarma A."/>
            <person name="Gulvik C.A."/>
            <person name="Rowe L.A."/>
            <person name="Sheth M."/>
            <person name="Juieng P."/>
            <person name="Nicholson A.C."/>
            <person name="Loparev V.N."/>
            <person name="McQuiston J.R."/>
        </authorList>
    </citation>
    <scope>NUCLEOTIDE SEQUENCE</scope>
    <source>
        <strain evidence="3">KC1668</strain>
    </source>
</reference>
<keyword evidence="5" id="KW-1185">Reference proteome</keyword>
<dbReference type="InterPro" id="IPR036179">
    <property type="entry name" value="Ig-like_dom_sf"/>
</dbReference>
<organism evidence="4 6">
    <name type="scientific">Capnocytophaga sputigena</name>
    <dbReference type="NCBI Taxonomy" id="1019"/>
    <lineage>
        <taxon>Bacteria</taxon>
        <taxon>Pseudomonadati</taxon>
        <taxon>Bacteroidota</taxon>
        <taxon>Flavobacteriia</taxon>
        <taxon>Flavobacteriales</taxon>
        <taxon>Flavobacteriaceae</taxon>
        <taxon>Capnocytophaga</taxon>
    </lineage>
</organism>
<evidence type="ECO:0000256" key="1">
    <source>
        <dbReference type="SAM" id="SignalP"/>
    </source>
</evidence>
<dbReference type="AlphaFoldDB" id="A0AAX2I9P7"/>
<evidence type="ECO:0000313" key="4">
    <source>
        <dbReference type="EMBL" id="SQA74869.1"/>
    </source>
</evidence>
<gene>
    <name evidence="3" type="ORF">CGC55_11325</name>
    <name evidence="4" type="ORF">NCTC11653_00763</name>
</gene>
<evidence type="ECO:0000313" key="5">
    <source>
        <dbReference type="Proteomes" id="UP000217301"/>
    </source>
</evidence>
<name>A0AAX2I9P7_CAPSP</name>
<reference evidence="5" key="2">
    <citation type="submission" date="2017-06" db="EMBL/GenBank/DDBJ databases">
        <title>Capnocytophaga spp. assemblies.</title>
        <authorList>
            <person name="Gulvik C.A."/>
        </authorList>
    </citation>
    <scope>NUCLEOTIDE SEQUENCE [LARGE SCALE GENOMIC DNA]</scope>
    <source>
        <strain evidence="5">KC1668</strain>
    </source>
</reference>
<dbReference type="Gene3D" id="2.60.40.10">
    <property type="entry name" value="Immunoglobulins"/>
    <property type="match status" value="2"/>
</dbReference>
<keyword evidence="1" id="KW-0732">Signal</keyword>
<evidence type="ECO:0000313" key="6">
    <source>
        <dbReference type="Proteomes" id="UP000249902"/>
    </source>
</evidence>
<dbReference type="KEGG" id="cspu:CGC55_11325"/>
<dbReference type="Pfam" id="PF19081">
    <property type="entry name" value="Ig_7"/>
    <property type="match status" value="1"/>
</dbReference>
<feature type="domain" description="Ig-like" evidence="2">
    <location>
        <begin position="254"/>
        <end position="325"/>
    </location>
</feature>
<evidence type="ECO:0000259" key="2">
    <source>
        <dbReference type="Pfam" id="PF19081"/>
    </source>
</evidence>
<sequence>MKVKSFFKYLALLLFLFSGAQELYAQTQGRLLSARRQFGDACVAPNNNGKWRVHFYWSPPYPNPDNKFYIELSDANGDFNSPTVLKVINTRPNISAYESSNINDTSLDFSLPTNLNGSNFKIRVRSTNPASEIITVNKENRANSQKFEIAWMPIITSISVSPQYVTLCPGHTQELKVVSLPNGEPVGNYRYVWGKKNGANRIPIQRNAGPTFTVSEAGEYYAGIEFSGICDNKSYSQNIEVRVSGSQSVNLSSSATEVCESEPFTLTATPANPSAKFIWYRDNTKIAETDGVNTYTVPAGQNLAGNYYVQVGSGGSCDVQSNRVTIKRKDNITASISSDGGTVLMPGKTRVFTVSTTAQSPQYKWFKDGVEITGQTGATYTANAAGTYKAEVTQTAGCAATITTNEITLKAPDSFKVTIKTKTAFQPCTTNAVTLAIDKIVAVAGGSELTVDPSDYSTFSFQWQANLSGTYQDLAGKTQSELSLSSATENGKYKLKVTATGFTIPDSNELDIRLQDSDALKINNGNNSLEFCDGVVTLTVTTGASPSANYTWFKDNVKVAEGVGKTEYAAEGSGVYYATVGSSSGGCPATSNSVVVKKTTITARWAEDINTREIYYHGKTNVLQVSHNMTSPTIEWSKNGAVIPGETGTQLTISSAPTSVDIYTVKLTDNGNCGTVKTLDPVYFETIADITEVKVGTLAISSTDCETRSQTTLEVQKIKVKLSSSGQEVEVKRADYRYFNFQWSKDGNDILGETRHQLVVLRAGNSESAKYSVKVTYNTSIIKTSTERAIAFTPIPDFQISSSDGAKGTVYLCQGGSVTLTVSADSFDPNATLADSFSYKWYKVTSANYTNDTALGSEAPTAKVDAIGEYYLEINNGGCPKRAHIKVENYRLGLFELGFKGSDNNSAVTKIKQYQSPRIKISAQVGEHIVVLKKTNTDDEIEIAGGNFVWVKDDGTEKYGTSLDITSDDMAGSYTLKEISCPAIGENAISFELDIYKVDVVPNIVTPNGDHFNDTWEIPAKYTSPNVKVTIYTVEGKEEYSGTNYKNQWPSSNSSAFKDLGKRALIYIYTIKGEYTENGERKSVDLKGTITILK</sequence>